<dbReference type="Proteomes" id="UP000801864">
    <property type="component" value="Unassembled WGS sequence"/>
</dbReference>
<name>A0A9P4XM64_9HYPO</name>
<feature type="region of interest" description="Disordered" evidence="1">
    <location>
        <begin position="1"/>
        <end position="72"/>
    </location>
</feature>
<reference evidence="2 3" key="1">
    <citation type="submission" date="2018-06" db="EMBL/GenBank/DDBJ databases">
        <title>Genome analysis of cellulolytic fungus Trichoderma lentiforme CFAM-422.</title>
        <authorList>
            <person name="Steindorff A.S."/>
            <person name="Formighieri E.F."/>
            <person name="Midorikawa G.E.O."/>
            <person name="Tamietti M.S."/>
            <person name="Ramos E.Z."/>
            <person name="Silva A.S."/>
            <person name="Bon E.P.S."/>
            <person name="Mendes T.D."/>
            <person name="Damaso M.C.T."/>
            <person name="Favaro L.C.L."/>
        </authorList>
    </citation>
    <scope>NUCLEOTIDE SEQUENCE [LARGE SCALE GENOMIC DNA]</scope>
    <source>
        <strain evidence="2 3">CFAM-422</strain>
    </source>
</reference>
<evidence type="ECO:0000313" key="3">
    <source>
        <dbReference type="Proteomes" id="UP000801864"/>
    </source>
</evidence>
<evidence type="ECO:0000313" key="2">
    <source>
        <dbReference type="EMBL" id="KAF3075521.1"/>
    </source>
</evidence>
<proteinExistence type="predicted"/>
<accession>A0A9P4XM64</accession>
<gene>
    <name evidence="2" type="ORF">CFAM422_002548</name>
</gene>
<evidence type="ECO:0000256" key="1">
    <source>
        <dbReference type="SAM" id="MobiDB-lite"/>
    </source>
</evidence>
<organism evidence="2 3">
    <name type="scientific">Trichoderma lentiforme</name>
    <dbReference type="NCBI Taxonomy" id="1567552"/>
    <lineage>
        <taxon>Eukaryota</taxon>
        <taxon>Fungi</taxon>
        <taxon>Dikarya</taxon>
        <taxon>Ascomycota</taxon>
        <taxon>Pezizomycotina</taxon>
        <taxon>Sordariomycetes</taxon>
        <taxon>Hypocreomycetidae</taxon>
        <taxon>Hypocreales</taxon>
        <taxon>Hypocreaceae</taxon>
        <taxon>Trichoderma</taxon>
    </lineage>
</organism>
<sequence>MQPMHDWVGEVSSYRRPSHAMQAMQRHPQRTRGPETDMSFDKTSGGALDAVVGMQTNASAGPLSNSINTTKV</sequence>
<comment type="caution">
    <text evidence="2">The sequence shown here is derived from an EMBL/GenBank/DDBJ whole genome shotgun (WGS) entry which is preliminary data.</text>
</comment>
<dbReference type="AlphaFoldDB" id="A0A9P4XM64"/>
<protein>
    <submittedName>
        <fullName evidence="2">Uncharacterized protein</fullName>
    </submittedName>
</protein>
<keyword evidence="3" id="KW-1185">Reference proteome</keyword>
<feature type="compositionally biased region" description="Polar residues" evidence="1">
    <location>
        <begin position="54"/>
        <end position="72"/>
    </location>
</feature>
<dbReference type="EMBL" id="QLNT01000003">
    <property type="protein sequence ID" value="KAF3075521.1"/>
    <property type="molecule type" value="Genomic_DNA"/>
</dbReference>